<feature type="domain" description="N-acetyltransferase" evidence="1">
    <location>
        <begin position="29"/>
        <end position="213"/>
    </location>
</feature>
<accession>A0A4R0J9H9</accession>
<comment type="caution">
    <text evidence="2">The sequence shown here is derived from an EMBL/GenBank/DDBJ whole genome shotgun (WGS) entry which is preliminary data.</text>
</comment>
<protein>
    <submittedName>
        <fullName evidence="2">GNAT family N-acetyltransferase</fullName>
    </submittedName>
</protein>
<dbReference type="InterPro" id="IPR000182">
    <property type="entry name" value="GNAT_dom"/>
</dbReference>
<dbReference type="GO" id="GO:0016747">
    <property type="term" value="F:acyltransferase activity, transferring groups other than amino-acyl groups"/>
    <property type="evidence" value="ECO:0007669"/>
    <property type="project" value="InterPro"/>
</dbReference>
<reference evidence="2 3" key="1">
    <citation type="submission" date="2019-02" db="EMBL/GenBank/DDBJ databases">
        <title>Kribbella capetownensis sp. nov. and Kribbella speibonae sp. nov., isolated from soil.</title>
        <authorList>
            <person name="Curtis S.M."/>
            <person name="Norton I."/>
            <person name="Everest G.J."/>
            <person name="Meyers P.R."/>
        </authorList>
    </citation>
    <scope>NUCLEOTIDE SEQUENCE [LARGE SCALE GENOMIC DNA]</scope>
    <source>
        <strain evidence="2 3">YM55</strain>
    </source>
</reference>
<keyword evidence="2" id="KW-0808">Transferase</keyword>
<dbReference type="SUPFAM" id="SSF55729">
    <property type="entry name" value="Acyl-CoA N-acyltransferases (Nat)"/>
    <property type="match status" value="1"/>
</dbReference>
<proteinExistence type="predicted"/>
<evidence type="ECO:0000313" key="2">
    <source>
        <dbReference type="EMBL" id="TCC40998.1"/>
    </source>
</evidence>
<dbReference type="Proteomes" id="UP000294225">
    <property type="component" value="Unassembled WGS sequence"/>
</dbReference>
<dbReference type="Pfam" id="PF00583">
    <property type="entry name" value="Acetyltransf_1"/>
    <property type="match status" value="1"/>
</dbReference>
<dbReference type="AlphaFoldDB" id="A0A4R0J9H9"/>
<sequence>MNVITHAASQPQLSDTQPGGNCAWLNARMEAQPVDQARWEDLLELFGPSGGTRGCWCMARRLPASIVAANGGAENRAALEGFVQAGVPVGLIGYVDERPAVWCAVAPRTEYAAIVRSRVLPIDEPEDETIWAINCLFVKSGYRGQGLTSPMVDAAVEYARNEGARIVEAYPVKAMPGDPGRGVLSTFLAAGFTPYAEDRTSAKRNVVVRRTLTGPSSTSLRRG</sequence>
<evidence type="ECO:0000313" key="3">
    <source>
        <dbReference type="Proteomes" id="UP000294225"/>
    </source>
</evidence>
<dbReference type="PROSITE" id="PS51186">
    <property type="entry name" value="GNAT"/>
    <property type="match status" value="1"/>
</dbReference>
<evidence type="ECO:0000259" key="1">
    <source>
        <dbReference type="PROSITE" id="PS51186"/>
    </source>
</evidence>
<organism evidence="2 3">
    <name type="scientific">Kribbella speibonae</name>
    <dbReference type="NCBI Taxonomy" id="1572660"/>
    <lineage>
        <taxon>Bacteria</taxon>
        <taxon>Bacillati</taxon>
        <taxon>Actinomycetota</taxon>
        <taxon>Actinomycetes</taxon>
        <taxon>Propionibacteriales</taxon>
        <taxon>Kribbellaceae</taxon>
        <taxon>Kribbella</taxon>
    </lineage>
</organism>
<dbReference type="EMBL" id="SJKC01000001">
    <property type="protein sequence ID" value="TCC40998.1"/>
    <property type="molecule type" value="Genomic_DNA"/>
</dbReference>
<dbReference type="CDD" id="cd04301">
    <property type="entry name" value="NAT_SF"/>
    <property type="match status" value="1"/>
</dbReference>
<dbReference type="Gene3D" id="3.40.630.30">
    <property type="match status" value="1"/>
</dbReference>
<gene>
    <name evidence="2" type="ORF">E0H92_04805</name>
</gene>
<dbReference type="InterPro" id="IPR016181">
    <property type="entry name" value="Acyl_CoA_acyltransferase"/>
</dbReference>
<name>A0A4R0J9H9_9ACTN</name>